<name>A0AA37TJQ1_9GAMM</name>
<dbReference type="Pfam" id="PF01370">
    <property type="entry name" value="Epimerase"/>
    <property type="match status" value="1"/>
</dbReference>
<dbReference type="PANTHER" id="PTHR48079:SF6">
    <property type="entry name" value="NAD(P)-BINDING DOMAIN-CONTAINING PROTEIN-RELATED"/>
    <property type="match status" value="1"/>
</dbReference>
<dbReference type="Proteomes" id="UP001157439">
    <property type="component" value="Unassembled WGS sequence"/>
</dbReference>
<dbReference type="InterPro" id="IPR001509">
    <property type="entry name" value="Epimerase_deHydtase"/>
</dbReference>
<gene>
    <name evidence="2" type="primary">yeeZ</name>
    <name evidence="2" type="ORF">GCM10007894_06640</name>
</gene>
<evidence type="ECO:0000259" key="1">
    <source>
        <dbReference type="Pfam" id="PF01370"/>
    </source>
</evidence>
<dbReference type="AlphaFoldDB" id="A0AA37TJQ1"/>
<dbReference type="GO" id="GO:0004029">
    <property type="term" value="F:aldehyde dehydrogenase (NAD+) activity"/>
    <property type="evidence" value="ECO:0007669"/>
    <property type="project" value="TreeGrafter"/>
</dbReference>
<dbReference type="PANTHER" id="PTHR48079">
    <property type="entry name" value="PROTEIN YEEZ"/>
    <property type="match status" value="1"/>
</dbReference>
<sequence length="271" mass="29802">MTAKRVSIISCGWYGKALASHLLSKGYHVQGTRTTAAGVEELNDLGITGHELTLGAQVHCHHLDALVDCDVLIINVPPRLRAGQNDYLQKMNALLDACKHRVFERVIFISSTGVYPDTLDTATENEASAHSKSSEVMLAAESLWKAFPSVVLRFSGLIGNSRHPGRFLAGRTQLTGANSPVNLVHIDDCINATEFVLNHASPAPCYNLTTPHHPTKQVFYSEAAKQLNLEPPQFDEQSAQHRGKRVSGAQITKDGYQYIHNDLLQLLASWR</sequence>
<evidence type="ECO:0000313" key="2">
    <source>
        <dbReference type="EMBL" id="GLS82687.1"/>
    </source>
</evidence>
<dbReference type="Gene3D" id="3.40.50.720">
    <property type="entry name" value="NAD(P)-binding Rossmann-like Domain"/>
    <property type="match status" value="1"/>
</dbReference>
<accession>A0AA37TJQ1</accession>
<proteinExistence type="predicted"/>
<protein>
    <submittedName>
        <fullName evidence="2">NAD(P)-dependent oxidoreductase</fullName>
    </submittedName>
</protein>
<dbReference type="RefSeq" id="WP_095500448.1">
    <property type="nucleotide sequence ID" value="NZ_BSPO01000002.1"/>
</dbReference>
<reference evidence="2 3" key="1">
    <citation type="journal article" date="2014" name="Int. J. Syst. Evol. Microbiol.">
        <title>Complete genome sequence of Corynebacterium casei LMG S-19264T (=DSM 44701T), isolated from a smear-ripened cheese.</title>
        <authorList>
            <consortium name="US DOE Joint Genome Institute (JGI-PGF)"/>
            <person name="Walter F."/>
            <person name="Albersmeier A."/>
            <person name="Kalinowski J."/>
            <person name="Ruckert C."/>
        </authorList>
    </citation>
    <scope>NUCLEOTIDE SEQUENCE [LARGE SCALE GENOMIC DNA]</scope>
    <source>
        <strain evidence="2 3">NBRC 112785</strain>
    </source>
</reference>
<dbReference type="CDD" id="cd05266">
    <property type="entry name" value="SDR_a4"/>
    <property type="match status" value="1"/>
</dbReference>
<feature type="domain" description="NAD-dependent epimerase/dehydratase" evidence="1">
    <location>
        <begin position="12"/>
        <end position="199"/>
    </location>
</feature>
<dbReference type="EMBL" id="BSPO01000002">
    <property type="protein sequence ID" value="GLS82687.1"/>
    <property type="molecule type" value="Genomic_DNA"/>
</dbReference>
<organism evidence="2 3">
    <name type="scientific">Paraferrimonas haliotis</name>
    <dbReference type="NCBI Taxonomy" id="2013866"/>
    <lineage>
        <taxon>Bacteria</taxon>
        <taxon>Pseudomonadati</taxon>
        <taxon>Pseudomonadota</taxon>
        <taxon>Gammaproteobacteria</taxon>
        <taxon>Alteromonadales</taxon>
        <taxon>Ferrimonadaceae</taxon>
        <taxon>Paraferrimonas</taxon>
    </lineage>
</organism>
<dbReference type="SUPFAM" id="SSF51735">
    <property type="entry name" value="NAD(P)-binding Rossmann-fold domains"/>
    <property type="match status" value="1"/>
</dbReference>
<comment type="caution">
    <text evidence="2">The sequence shown here is derived from an EMBL/GenBank/DDBJ whole genome shotgun (WGS) entry which is preliminary data.</text>
</comment>
<dbReference type="InterPro" id="IPR051783">
    <property type="entry name" value="NAD(P)-dependent_oxidoreduct"/>
</dbReference>
<evidence type="ECO:0000313" key="3">
    <source>
        <dbReference type="Proteomes" id="UP001157439"/>
    </source>
</evidence>
<dbReference type="GO" id="GO:0005737">
    <property type="term" value="C:cytoplasm"/>
    <property type="evidence" value="ECO:0007669"/>
    <property type="project" value="TreeGrafter"/>
</dbReference>
<dbReference type="InterPro" id="IPR036291">
    <property type="entry name" value="NAD(P)-bd_dom_sf"/>
</dbReference>
<keyword evidence="3" id="KW-1185">Reference proteome</keyword>